<protein>
    <submittedName>
        <fullName evidence="2">Peptidase, M50 family</fullName>
    </submittedName>
</protein>
<dbReference type="STRING" id="1082931.KKY_353"/>
<dbReference type="KEGG" id="phl:KKY_353"/>
<evidence type="ECO:0000256" key="1">
    <source>
        <dbReference type="SAM" id="Phobius"/>
    </source>
</evidence>
<dbReference type="PANTHER" id="PTHR35864:SF1">
    <property type="entry name" value="ZINC METALLOPROTEASE YWHC-RELATED"/>
    <property type="match status" value="1"/>
</dbReference>
<feature type="transmembrane region" description="Helical" evidence="1">
    <location>
        <begin position="122"/>
        <end position="140"/>
    </location>
</feature>
<dbReference type="eggNOG" id="COG1994">
    <property type="taxonomic scope" value="Bacteria"/>
</dbReference>
<keyword evidence="3" id="KW-1185">Reference proteome</keyword>
<dbReference type="HOGENOM" id="CLU_086979_1_0_5"/>
<dbReference type="InterPro" id="IPR052348">
    <property type="entry name" value="Metallopeptidase_M50B"/>
</dbReference>
<dbReference type="EMBL" id="CP003075">
    <property type="protein sequence ID" value="AEQ50397.1"/>
    <property type="molecule type" value="Genomic_DNA"/>
</dbReference>
<evidence type="ECO:0000313" key="3">
    <source>
        <dbReference type="Proteomes" id="UP000008850"/>
    </source>
</evidence>
<proteinExistence type="predicted"/>
<dbReference type="RefSeq" id="WP_014129547.1">
    <property type="nucleotide sequence ID" value="NC_016078.1"/>
</dbReference>
<evidence type="ECO:0000313" key="2">
    <source>
        <dbReference type="EMBL" id="AEQ50397.1"/>
    </source>
</evidence>
<feature type="transmembrane region" description="Helical" evidence="1">
    <location>
        <begin position="96"/>
        <end position="115"/>
    </location>
</feature>
<gene>
    <name evidence="2" type="ordered locus">KKY_353</name>
</gene>
<accession>G4R9H7</accession>
<organism evidence="2 3">
    <name type="scientific">Pelagibacterium halotolerans (strain DSM 22347 / JCM 15775 / CGMCC 1.7692 / B2)</name>
    <dbReference type="NCBI Taxonomy" id="1082931"/>
    <lineage>
        <taxon>Bacteria</taxon>
        <taxon>Pseudomonadati</taxon>
        <taxon>Pseudomonadota</taxon>
        <taxon>Alphaproteobacteria</taxon>
        <taxon>Hyphomicrobiales</taxon>
        <taxon>Devosiaceae</taxon>
        <taxon>Pelagibacterium</taxon>
    </lineage>
</organism>
<dbReference type="PANTHER" id="PTHR35864">
    <property type="entry name" value="ZINC METALLOPROTEASE MJ0611-RELATED"/>
    <property type="match status" value="1"/>
</dbReference>
<dbReference type="Proteomes" id="UP000008850">
    <property type="component" value="Chromosome"/>
</dbReference>
<feature type="transmembrane region" description="Helical" evidence="1">
    <location>
        <begin position="146"/>
        <end position="171"/>
    </location>
</feature>
<name>G4R9H7_PELHB</name>
<keyword evidence="1" id="KW-0812">Transmembrane</keyword>
<reference evidence="2 3" key="1">
    <citation type="journal article" date="2012" name="J. Bacteriol.">
        <title>Complete genome sequence of Pelagibacterium halotolerans B2T.</title>
        <authorList>
            <person name="Huo Y.Y."/>
            <person name="Cheng H."/>
            <person name="Han X.F."/>
            <person name="Jiang X.W."/>
            <person name="Sun C."/>
            <person name="Zhang X.Q."/>
            <person name="Zhu X.F."/>
            <person name="Liu Y.F."/>
            <person name="Li P.F."/>
            <person name="Ni P.X."/>
            <person name="Wu M."/>
        </authorList>
    </citation>
    <scope>NUCLEOTIDE SEQUENCE [LARGE SCALE GENOMIC DNA]</scope>
    <source>
        <strain evidence="3">DSM 22347 / JCM 15775 / CGMCC 1.7692 / B2</strain>
    </source>
</reference>
<feature type="transmembrane region" description="Helical" evidence="1">
    <location>
        <begin position="21"/>
        <end position="43"/>
    </location>
</feature>
<keyword evidence="1" id="KW-0472">Membrane</keyword>
<dbReference type="AlphaFoldDB" id="G4R9H7"/>
<feature type="transmembrane region" description="Helical" evidence="1">
    <location>
        <begin position="183"/>
        <end position="211"/>
    </location>
</feature>
<sequence length="212" mass="22750">MTDKLWGQNVNFLPDLSFQRLLYQFCAAVVVLTAHGYCLALGARLLGDRGPQYDGRLTLNPFSHAEPVGALLMIATQLGWARPVALDRDALWGNRIGPLLVSIGALVASLVLGWCCWQLRPVVFSALGGGTAGITIIGLLETTARSFLAFVIINLVPILPLSAGHFWLGVAPNLAAVLNRNRLVISIVLALICLMGAGTFVRGLVLVFPYFA</sequence>
<keyword evidence="1" id="KW-1133">Transmembrane helix</keyword>